<dbReference type="EMBL" id="LAHD01000052">
    <property type="protein sequence ID" value="PHK02530.1"/>
    <property type="molecule type" value="Genomic_DNA"/>
</dbReference>
<feature type="transmembrane region" description="Helical" evidence="1">
    <location>
        <begin position="322"/>
        <end position="343"/>
    </location>
</feature>
<feature type="transmembrane region" description="Helical" evidence="1">
    <location>
        <begin position="82"/>
        <end position="106"/>
    </location>
</feature>
<proteinExistence type="predicted"/>
<dbReference type="RefSeq" id="WP_099071387.1">
    <property type="nucleotide sequence ID" value="NZ_LAHD01000052.1"/>
</dbReference>
<name>A0A9Q5ZAV4_NOSLI</name>
<keyword evidence="1" id="KW-1133">Transmembrane helix</keyword>
<feature type="transmembrane region" description="Helical" evidence="1">
    <location>
        <begin position="111"/>
        <end position="130"/>
    </location>
</feature>
<protein>
    <submittedName>
        <fullName evidence="2">Uncharacterized protein</fullName>
    </submittedName>
</protein>
<feature type="transmembrane region" description="Helical" evidence="1">
    <location>
        <begin position="355"/>
        <end position="375"/>
    </location>
</feature>
<reference evidence="2 3" key="1">
    <citation type="submission" date="2015-02" db="EMBL/GenBank/DDBJ databases">
        <title>Nostoc linckia genome annotation.</title>
        <authorList>
            <person name="Zhou Z."/>
        </authorList>
    </citation>
    <scope>NUCLEOTIDE SEQUENCE [LARGE SCALE GENOMIC DNA]</scope>
    <source>
        <strain evidence="3">z8</strain>
    </source>
</reference>
<comment type="caution">
    <text evidence="2">The sequence shown here is derived from an EMBL/GenBank/DDBJ whole genome shotgun (WGS) entry which is preliminary data.</text>
</comment>
<evidence type="ECO:0000313" key="2">
    <source>
        <dbReference type="EMBL" id="PHK02530.1"/>
    </source>
</evidence>
<feature type="transmembrane region" description="Helical" evidence="1">
    <location>
        <begin position="136"/>
        <end position="156"/>
    </location>
</feature>
<feature type="transmembrane region" description="Helical" evidence="1">
    <location>
        <begin position="168"/>
        <end position="187"/>
    </location>
</feature>
<feature type="transmembrane region" description="Helical" evidence="1">
    <location>
        <begin position="270"/>
        <end position="291"/>
    </location>
</feature>
<sequence>MKQKNKVVLGLLILLVFATIFYLLNAYQATFGERDSYRMIVGMNDLILFDKPLGARRLYGSDISFAYYALVDFFRPIFKKNLLLIVPLMNYINAVFGILMVIPFFLLVKRYWGVSIALLANVLLILLPVWRITAQYAHPMVGSVVFMFIGLTLISYRSSLNSLRLFSNKLILILWDILIVAAFALCLMFRLDAILMFTLIPACLFLEGYTLKKIVFPTILYSFLPLVIFKVIQFQLPYIHLEKNGGIFEQILLWNNPVRYVDQFLRGNLLFIWGLNPLFFVIFLISCVYLWRKRSYQDLYFILPTVLINYIFWLPNPAPARHFIYLSPVVAISIAIFFADIFPKVRAFVQNHQKTGVAIAALFIFAVVISNHYSYSAPLSKKYSYAVTELGTKLHELEPKGKPIFVIGDTIPAAAQMQLISAQTKVKGQKSNILTDDSVVAQKKSSLKPKLEYIPLLSVDNGKNKFIFYAQGWKSRTNEIKRFFSETNKYDQSYIVVNMLDKTGKKVDFDTSSLPKNSQVLKL</sequence>
<feature type="transmembrane region" description="Helical" evidence="1">
    <location>
        <begin position="298"/>
        <end position="316"/>
    </location>
</feature>
<evidence type="ECO:0000313" key="3">
    <source>
        <dbReference type="Proteomes" id="UP000222310"/>
    </source>
</evidence>
<accession>A0A9Q5ZAV4</accession>
<dbReference type="Proteomes" id="UP000222310">
    <property type="component" value="Unassembled WGS sequence"/>
</dbReference>
<keyword evidence="1" id="KW-0472">Membrane</keyword>
<feature type="transmembrane region" description="Helical" evidence="1">
    <location>
        <begin position="218"/>
        <end position="236"/>
    </location>
</feature>
<keyword evidence="1" id="KW-0812">Transmembrane</keyword>
<dbReference type="AlphaFoldDB" id="A0A9Q5ZAV4"/>
<gene>
    <name evidence="2" type="ORF">VF08_18535</name>
</gene>
<evidence type="ECO:0000256" key="1">
    <source>
        <dbReference type="SAM" id="Phobius"/>
    </source>
</evidence>
<dbReference type="GeneID" id="57097483"/>
<organism evidence="2 3">
    <name type="scientific">Nostoc linckia z8</name>
    <dbReference type="NCBI Taxonomy" id="1628746"/>
    <lineage>
        <taxon>Bacteria</taxon>
        <taxon>Bacillati</taxon>
        <taxon>Cyanobacteriota</taxon>
        <taxon>Cyanophyceae</taxon>
        <taxon>Nostocales</taxon>
        <taxon>Nostocaceae</taxon>
        <taxon>Nostoc</taxon>
    </lineage>
</organism>